<sequence length="236" mass="25364">MTRHVRLDNVDHADLRVAIRHGAAFGDAVNQCLVFPTEFEQAQRDFPILFRHDEGAGWYAVALTGLDRDENLFLDGEAWTTRYVPAVQQRGPFAADAAAHDGETPAIHIDLDDSRVGAPDGEPLFLRHGGAAPYLRHIGNVLAALRHGHASAAPTYAALAAHGLLKPVTLDVEIGDGLSYRIDDVHAIDGDRLAALAGAALEELHRSGVLRAATMAAASLDNVARLIELKRRKVAG</sequence>
<keyword evidence="2" id="KW-1185">Reference proteome</keyword>
<dbReference type="RefSeq" id="WP_168135536.1">
    <property type="nucleotide sequence ID" value="NZ_JAAVJH010000011.1"/>
</dbReference>
<reference evidence="1 2" key="1">
    <citation type="submission" date="2020-03" db="EMBL/GenBank/DDBJ databases">
        <authorList>
            <person name="Wang L."/>
            <person name="He N."/>
            <person name="Li Y."/>
            <person name="Fang Y."/>
            <person name="Zhang F."/>
        </authorList>
    </citation>
    <scope>NUCLEOTIDE SEQUENCE [LARGE SCALE GENOMIC DNA]</scope>
    <source>
        <strain evidence="1 2">36D10-4-7</strain>
    </source>
</reference>
<name>A0ABX1CSQ9_9SPHN</name>
<proteinExistence type="predicted"/>
<dbReference type="InterPro" id="IPR010836">
    <property type="entry name" value="SapC"/>
</dbReference>
<evidence type="ECO:0000313" key="2">
    <source>
        <dbReference type="Proteomes" id="UP000732399"/>
    </source>
</evidence>
<dbReference type="Pfam" id="PF07277">
    <property type="entry name" value="SapC"/>
    <property type="match status" value="1"/>
</dbReference>
<dbReference type="EMBL" id="JAAVJH010000011">
    <property type="protein sequence ID" value="NJR79988.1"/>
    <property type="molecule type" value="Genomic_DNA"/>
</dbReference>
<gene>
    <name evidence="1" type="ORF">HBH26_15485</name>
</gene>
<organism evidence="1 2">
    <name type="scientific">Sphingomonas corticis</name>
    <dbReference type="NCBI Taxonomy" id="2722791"/>
    <lineage>
        <taxon>Bacteria</taxon>
        <taxon>Pseudomonadati</taxon>
        <taxon>Pseudomonadota</taxon>
        <taxon>Alphaproteobacteria</taxon>
        <taxon>Sphingomonadales</taxon>
        <taxon>Sphingomonadaceae</taxon>
        <taxon>Sphingomonas</taxon>
    </lineage>
</organism>
<evidence type="ECO:0000313" key="1">
    <source>
        <dbReference type="EMBL" id="NJR79988.1"/>
    </source>
</evidence>
<accession>A0ABX1CSQ9</accession>
<comment type="caution">
    <text evidence="1">The sequence shown here is derived from an EMBL/GenBank/DDBJ whole genome shotgun (WGS) entry which is preliminary data.</text>
</comment>
<protein>
    <submittedName>
        <fullName evidence="1">SapC family protein</fullName>
    </submittedName>
</protein>
<dbReference type="Proteomes" id="UP000732399">
    <property type="component" value="Unassembled WGS sequence"/>
</dbReference>